<comment type="caution">
    <text evidence="2">The sequence shown here is derived from an EMBL/GenBank/DDBJ whole genome shotgun (WGS) entry which is preliminary data.</text>
</comment>
<dbReference type="AlphaFoldDB" id="A0A5B2WTK1"/>
<protein>
    <recommendedName>
        <fullName evidence="4">DUF2335 domain-containing protein</fullName>
    </recommendedName>
</protein>
<dbReference type="OrthoDB" id="3854538at2"/>
<keyword evidence="3" id="KW-1185">Reference proteome</keyword>
<feature type="transmembrane region" description="Helical" evidence="1">
    <location>
        <begin position="84"/>
        <end position="103"/>
    </location>
</feature>
<gene>
    <name evidence="2" type="ORF">F0L68_30820</name>
</gene>
<evidence type="ECO:0008006" key="4">
    <source>
        <dbReference type="Google" id="ProtNLM"/>
    </source>
</evidence>
<dbReference type="EMBL" id="VUOB01000062">
    <property type="protein sequence ID" value="KAA2254318.1"/>
    <property type="molecule type" value="Genomic_DNA"/>
</dbReference>
<name>A0A5B2WTK1_9PSEU</name>
<evidence type="ECO:0000256" key="1">
    <source>
        <dbReference type="SAM" id="Phobius"/>
    </source>
</evidence>
<reference evidence="2 3" key="1">
    <citation type="submission" date="2019-09" db="EMBL/GenBank/DDBJ databases">
        <title>Goodfellowia gen. nov., a new genus of the Pseudonocardineae related to Actinoalloteichus, containing Goodfellowia coeruleoviolacea gen. nov., comb. nov. gen. nov., comb. nov.</title>
        <authorList>
            <person name="Labeda D."/>
        </authorList>
    </citation>
    <scope>NUCLEOTIDE SEQUENCE [LARGE SCALE GENOMIC DNA]</scope>
    <source>
        <strain evidence="2 3">AN110305</strain>
    </source>
</reference>
<evidence type="ECO:0000313" key="3">
    <source>
        <dbReference type="Proteomes" id="UP000323454"/>
    </source>
</evidence>
<dbReference type="Proteomes" id="UP000323454">
    <property type="component" value="Unassembled WGS sequence"/>
</dbReference>
<keyword evidence="1" id="KW-1133">Transmembrane helix</keyword>
<feature type="transmembrane region" description="Helical" evidence="1">
    <location>
        <begin position="109"/>
        <end position="129"/>
    </location>
</feature>
<sequence length="133" mass="13959">MVEPNRPQASPDDEICGLDVPVDEVAGAVAARFAVGADDELAVIAEFLDRTGKAIDARVDQRLAEHVTVEHPTPREDPGARRHMAGKFAIVTILLGIIATTAANTLGSAGPAVAVTAWVVIAVINLAFISRVR</sequence>
<keyword evidence="1" id="KW-0472">Membrane</keyword>
<dbReference type="RefSeq" id="WP_149853370.1">
    <property type="nucleotide sequence ID" value="NZ_VUOB01000062.1"/>
</dbReference>
<evidence type="ECO:0000313" key="2">
    <source>
        <dbReference type="EMBL" id="KAA2254318.1"/>
    </source>
</evidence>
<accession>A0A5B2WTK1</accession>
<keyword evidence="1" id="KW-0812">Transmembrane</keyword>
<proteinExistence type="predicted"/>
<organism evidence="2 3">
    <name type="scientific">Solihabitans fulvus</name>
    <dbReference type="NCBI Taxonomy" id="1892852"/>
    <lineage>
        <taxon>Bacteria</taxon>
        <taxon>Bacillati</taxon>
        <taxon>Actinomycetota</taxon>
        <taxon>Actinomycetes</taxon>
        <taxon>Pseudonocardiales</taxon>
        <taxon>Pseudonocardiaceae</taxon>
        <taxon>Solihabitans</taxon>
    </lineage>
</organism>
<reference evidence="2 3" key="2">
    <citation type="submission" date="2019-09" db="EMBL/GenBank/DDBJ databases">
        <authorList>
            <person name="Jin C."/>
        </authorList>
    </citation>
    <scope>NUCLEOTIDE SEQUENCE [LARGE SCALE GENOMIC DNA]</scope>
    <source>
        <strain evidence="2 3">AN110305</strain>
    </source>
</reference>